<dbReference type="AlphaFoldDB" id="A0A3Q9FTW4"/>
<accession>A0A3Q9FTW4</accession>
<feature type="transmembrane region" description="Helical" evidence="1">
    <location>
        <begin position="104"/>
        <end position="128"/>
    </location>
</feature>
<keyword evidence="3" id="KW-1185">Reference proteome</keyword>
<name>A0A3Q9FTW4_STRLT</name>
<sequence length="130" mass="13880">MQAPHVSLSAWWGIAIGATVLFLVIFVPLMPTMGTRIRMALTPVAMAAIGVTSAKVKDIPLEVLLPIYTALVLVFVLGFVGRWSELRTKTLDLSLHGQRPENALSGGAWLQLAASLVVLVSLAIWFAASG</sequence>
<dbReference type="OrthoDB" id="4336035at2"/>
<evidence type="ECO:0000313" key="2">
    <source>
        <dbReference type="EMBL" id="AZQ70933.1"/>
    </source>
</evidence>
<reference evidence="2 3" key="1">
    <citation type="submission" date="2018-12" db="EMBL/GenBank/DDBJ databases">
        <title>The whole draft genome of Streptomyce luteoverticillatus CGMCC 15060.</title>
        <authorList>
            <person name="Feng Z."/>
            <person name="Chen G."/>
            <person name="Zhang J."/>
            <person name="Zhu H."/>
            <person name="Yu X."/>
            <person name="Zhang W."/>
            <person name="Zhang X."/>
        </authorList>
    </citation>
    <scope>NUCLEOTIDE SEQUENCE [LARGE SCALE GENOMIC DNA]</scope>
    <source>
        <strain evidence="2 3">CGMCC 15060</strain>
    </source>
</reference>
<feature type="transmembrane region" description="Helical" evidence="1">
    <location>
        <begin position="63"/>
        <end position="83"/>
    </location>
</feature>
<dbReference type="RefSeq" id="WP_126913492.1">
    <property type="nucleotide sequence ID" value="NZ_CP034587.1"/>
</dbReference>
<feature type="transmembrane region" description="Helical" evidence="1">
    <location>
        <begin position="6"/>
        <end position="27"/>
    </location>
</feature>
<evidence type="ECO:0000256" key="1">
    <source>
        <dbReference type="SAM" id="Phobius"/>
    </source>
</evidence>
<dbReference type="Proteomes" id="UP000267900">
    <property type="component" value="Chromosome"/>
</dbReference>
<keyword evidence="1" id="KW-0472">Membrane</keyword>
<gene>
    <name evidence="2" type="ORF">EKH77_06630</name>
</gene>
<organism evidence="2 3">
    <name type="scientific">Streptomyces luteoverticillatus</name>
    <name type="common">Streptoverticillium luteoverticillatus</name>
    <dbReference type="NCBI Taxonomy" id="66425"/>
    <lineage>
        <taxon>Bacteria</taxon>
        <taxon>Bacillati</taxon>
        <taxon>Actinomycetota</taxon>
        <taxon>Actinomycetes</taxon>
        <taxon>Kitasatosporales</taxon>
        <taxon>Streptomycetaceae</taxon>
        <taxon>Streptomyces</taxon>
    </lineage>
</organism>
<keyword evidence="1" id="KW-0812">Transmembrane</keyword>
<proteinExistence type="predicted"/>
<evidence type="ECO:0000313" key="3">
    <source>
        <dbReference type="Proteomes" id="UP000267900"/>
    </source>
</evidence>
<dbReference type="EMBL" id="CP034587">
    <property type="protein sequence ID" value="AZQ70933.1"/>
    <property type="molecule type" value="Genomic_DNA"/>
</dbReference>
<keyword evidence="1" id="KW-1133">Transmembrane helix</keyword>
<protein>
    <submittedName>
        <fullName evidence="2">Uncharacterized protein</fullName>
    </submittedName>
</protein>